<feature type="transmembrane region" description="Helical" evidence="1">
    <location>
        <begin position="6"/>
        <end position="25"/>
    </location>
</feature>
<dbReference type="STRING" id="29364.SAMN04487772_101213"/>
<protein>
    <submittedName>
        <fullName evidence="2">Uncharacterized protein</fullName>
    </submittedName>
</protein>
<feature type="transmembrane region" description="Helical" evidence="1">
    <location>
        <begin position="46"/>
        <end position="63"/>
    </location>
</feature>
<dbReference type="OrthoDB" id="1778725at2"/>
<name>A0A1H9Y893_9FIRM</name>
<keyword evidence="3" id="KW-1185">Reference proteome</keyword>
<keyword evidence="1" id="KW-0472">Membrane</keyword>
<evidence type="ECO:0000256" key="1">
    <source>
        <dbReference type="SAM" id="Phobius"/>
    </source>
</evidence>
<reference evidence="2 3" key="1">
    <citation type="submission" date="2016-10" db="EMBL/GenBank/DDBJ databases">
        <authorList>
            <person name="de Groot N.N."/>
        </authorList>
    </citation>
    <scope>NUCLEOTIDE SEQUENCE [LARGE SCALE GENOMIC DNA]</scope>
    <source>
        <strain evidence="2 3">DSM 1801</strain>
    </source>
</reference>
<dbReference type="Proteomes" id="UP000199800">
    <property type="component" value="Unassembled WGS sequence"/>
</dbReference>
<keyword evidence="1" id="KW-0812">Transmembrane</keyword>
<accession>A0A1H9Y893</accession>
<organism evidence="2 3">
    <name type="scientific">[Clostridium] polysaccharolyticum</name>
    <dbReference type="NCBI Taxonomy" id="29364"/>
    <lineage>
        <taxon>Bacteria</taxon>
        <taxon>Bacillati</taxon>
        <taxon>Bacillota</taxon>
        <taxon>Clostridia</taxon>
        <taxon>Lachnospirales</taxon>
        <taxon>Lachnospiraceae</taxon>
    </lineage>
</organism>
<evidence type="ECO:0000313" key="3">
    <source>
        <dbReference type="Proteomes" id="UP000199800"/>
    </source>
</evidence>
<gene>
    <name evidence="2" type="ORF">SAMN04487772_101213</name>
</gene>
<dbReference type="EMBL" id="FOHN01000001">
    <property type="protein sequence ID" value="SES65159.1"/>
    <property type="molecule type" value="Genomic_DNA"/>
</dbReference>
<keyword evidence="1" id="KW-1133">Transmembrane helix</keyword>
<dbReference type="RefSeq" id="WP_092475170.1">
    <property type="nucleotide sequence ID" value="NZ_FOHN01000001.1"/>
</dbReference>
<proteinExistence type="predicted"/>
<sequence length="68" mass="7839">METLKTVIIVIIGFINAASITRMIYCIVKCTNENEANVQIKRIKHIVIFLVLANCAWIIKSVVEHYYK</sequence>
<dbReference type="AlphaFoldDB" id="A0A1H9Y893"/>
<evidence type="ECO:0000313" key="2">
    <source>
        <dbReference type="EMBL" id="SES65159.1"/>
    </source>
</evidence>